<dbReference type="RefSeq" id="WP_183717208.1">
    <property type="nucleotide sequence ID" value="NZ_JACHGO010000001.1"/>
</dbReference>
<organism evidence="1 2">
    <name type="scientific">Desulfovibrio intestinalis</name>
    <dbReference type="NCBI Taxonomy" id="58621"/>
    <lineage>
        <taxon>Bacteria</taxon>
        <taxon>Pseudomonadati</taxon>
        <taxon>Thermodesulfobacteriota</taxon>
        <taxon>Desulfovibrionia</taxon>
        <taxon>Desulfovibrionales</taxon>
        <taxon>Desulfovibrionaceae</taxon>
        <taxon>Desulfovibrio</taxon>
    </lineage>
</organism>
<protein>
    <submittedName>
        <fullName evidence="1">Uncharacterized protein YbjQ (UPF0145 family)</fullName>
    </submittedName>
</protein>
<keyword evidence="2" id="KW-1185">Reference proteome</keyword>
<reference evidence="1 2" key="1">
    <citation type="submission" date="2020-08" db="EMBL/GenBank/DDBJ databases">
        <title>Genomic Encyclopedia of Type Strains, Phase IV (KMG-IV): sequencing the most valuable type-strain genomes for metagenomic binning, comparative biology and taxonomic classification.</title>
        <authorList>
            <person name="Goeker M."/>
        </authorList>
    </citation>
    <scope>NUCLEOTIDE SEQUENCE [LARGE SCALE GENOMIC DNA]</scope>
    <source>
        <strain evidence="1 2">DSM 11275</strain>
    </source>
</reference>
<dbReference type="InterPro" id="IPR035439">
    <property type="entry name" value="UPF0145_dom_sf"/>
</dbReference>
<sequence length="140" mass="15517">MFFLLGGQEKKARKAEKQARVSDATSRVREVFLAGRFPVVTTHQVEGRRIAKVLGLVCCRGFDSEEAFFGMAGRAMNKGAQAIVGYSENVAFHPDGSKYFSCFGTAVMFEYDPADPEALPIMLQQKFRAQEQLSALNEVI</sequence>
<evidence type="ECO:0000313" key="2">
    <source>
        <dbReference type="Proteomes" id="UP000539075"/>
    </source>
</evidence>
<gene>
    <name evidence="1" type="ORF">HNQ38_000092</name>
</gene>
<evidence type="ECO:0000313" key="1">
    <source>
        <dbReference type="EMBL" id="MBB5142029.1"/>
    </source>
</evidence>
<accession>A0A7W8C0A9</accession>
<dbReference type="EMBL" id="JACHGO010000001">
    <property type="protein sequence ID" value="MBB5142029.1"/>
    <property type="molecule type" value="Genomic_DNA"/>
</dbReference>
<comment type="caution">
    <text evidence="1">The sequence shown here is derived from an EMBL/GenBank/DDBJ whole genome shotgun (WGS) entry which is preliminary data.</text>
</comment>
<dbReference type="AlphaFoldDB" id="A0A7W8C0A9"/>
<dbReference type="Proteomes" id="UP000539075">
    <property type="component" value="Unassembled WGS sequence"/>
</dbReference>
<dbReference type="SUPFAM" id="SSF117782">
    <property type="entry name" value="YbjQ-like"/>
    <property type="match status" value="1"/>
</dbReference>
<name>A0A7W8C0A9_9BACT</name>
<proteinExistence type="predicted"/>